<keyword evidence="4 7" id="KW-0812">Transmembrane</keyword>
<feature type="transmembrane region" description="Helical" evidence="7">
    <location>
        <begin position="350"/>
        <end position="371"/>
    </location>
</feature>
<keyword evidence="3" id="KW-1003">Cell membrane</keyword>
<evidence type="ECO:0000256" key="6">
    <source>
        <dbReference type="ARBA" id="ARBA00023136"/>
    </source>
</evidence>
<evidence type="ECO:0000256" key="4">
    <source>
        <dbReference type="ARBA" id="ARBA00022692"/>
    </source>
</evidence>
<evidence type="ECO:0000259" key="8">
    <source>
        <dbReference type="PROSITE" id="PS50850"/>
    </source>
</evidence>
<sequence length="454" mass="49379">MSKEIKIALLMAASLFMDVMDGTIVTTALPKMAQTFNVSAATASLLVSTYMIAVAVFIPLSGWLAQRYGKKNIWLWAVVLFTLSSFGSAVAPNFTVLLIMRIVQGIAGAMMTPTARLMVLEKTPADQLLRMISYLVWPSLMAPAVAPVLGGMFVTYFTWHWIFLINLPIGLLAFLIGVRLLPRDDQQQPRPFDVRGFVELALASMALLTGAEMLARTGVVVWYGLIMVVIGIVLGVNVYQHLRRAEHPLFSVATMKVPTFRVSQTGGTLFQVTIASLPYVLTVLLQTVFGWSAARAGWYVIFIFIGNIGIKPFTNPIIRRLGFRGALIASFLMLILSSFGLALVRPHTTAIAIMFLALVSGVGRSLAFTSYNGLQFTDVAPIHRNGANTLTAVTQSLGQGLGISLITVIIHIFRHGMTLQGAYAWGFVVLGIFAIVPMIEVMLLPKNAGEAAIN</sequence>
<evidence type="ECO:0000256" key="5">
    <source>
        <dbReference type="ARBA" id="ARBA00022989"/>
    </source>
</evidence>
<proteinExistence type="predicted"/>
<feature type="transmembrane region" description="Helical" evidence="7">
    <location>
        <begin position="131"/>
        <end position="153"/>
    </location>
</feature>
<dbReference type="GO" id="GO:0022857">
    <property type="term" value="F:transmembrane transporter activity"/>
    <property type="evidence" value="ECO:0007669"/>
    <property type="project" value="InterPro"/>
</dbReference>
<comment type="subcellular location">
    <subcellularLocation>
        <location evidence="1">Cell membrane</location>
        <topology evidence="1">Multi-pass membrane protein</topology>
    </subcellularLocation>
</comment>
<dbReference type="InterPro" id="IPR020846">
    <property type="entry name" value="MFS_dom"/>
</dbReference>
<feature type="transmembrane region" description="Helical" evidence="7">
    <location>
        <begin position="425"/>
        <end position="444"/>
    </location>
</feature>
<keyword evidence="6 7" id="KW-0472">Membrane</keyword>
<evidence type="ECO:0000256" key="7">
    <source>
        <dbReference type="SAM" id="Phobius"/>
    </source>
</evidence>
<protein>
    <submittedName>
        <fullName evidence="9">HsrA_2 protein</fullName>
    </submittedName>
</protein>
<dbReference type="PROSITE" id="PS50850">
    <property type="entry name" value="MFS"/>
    <property type="match status" value="1"/>
</dbReference>
<dbReference type="EMBL" id="JWHT01000006">
    <property type="protein sequence ID" value="KIU25581.1"/>
    <property type="molecule type" value="Genomic_DNA"/>
</dbReference>
<dbReference type="Proteomes" id="UP000032289">
    <property type="component" value="Unassembled WGS sequence"/>
</dbReference>
<organism evidence="9 10">
    <name type="scientific">Weissella cibaria</name>
    <dbReference type="NCBI Taxonomy" id="137591"/>
    <lineage>
        <taxon>Bacteria</taxon>
        <taxon>Bacillati</taxon>
        <taxon>Bacillota</taxon>
        <taxon>Bacilli</taxon>
        <taxon>Lactobacillales</taxon>
        <taxon>Lactobacillaceae</taxon>
        <taxon>Weissella</taxon>
    </lineage>
</organism>
<dbReference type="PATRIC" id="fig|137591.24.peg.191"/>
<feature type="domain" description="Major facilitator superfamily (MFS) profile" evidence="8">
    <location>
        <begin position="7"/>
        <end position="449"/>
    </location>
</feature>
<reference evidence="9 10" key="1">
    <citation type="journal article" date="2015" name="Microbiology (Mosc.)">
        <title>Genomics of the Weissella cibaria species with an examination of its metabolic traits.</title>
        <authorList>
            <person name="Lynch K.M."/>
            <person name="Lucid A."/>
            <person name="Arendt E.K."/>
            <person name="Sleator R.D."/>
            <person name="Lucey B."/>
            <person name="Coffey A."/>
        </authorList>
    </citation>
    <scope>NUCLEOTIDE SEQUENCE [LARGE SCALE GENOMIC DNA]</scope>
    <source>
        <strain evidence="9 10">AB3b</strain>
    </source>
</reference>
<dbReference type="PANTHER" id="PTHR42718:SF46">
    <property type="entry name" value="BLR6921 PROTEIN"/>
    <property type="match status" value="1"/>
</dbReference>
<evidence type="ECO:0000313" key="9">
    <source>
        <dbReference type="EMBL" id="KIU25581.1"/>
    </source>
</evidence>
<dbReference type="Pfam" id="PF07690">
    <property type="entry name" value="MFS_1"/>
    <property type="match status" value="1"/>
</dbReference>
<feature type="transmembrane region" description="Helical" evidence="7">
    <location>
        <begin position="38"/>
        <end position="61"/>
    </location>
</feature>
<dbReference type="InterPro" id="IPR011701">
    <property type="entry name" value="MFS"/>
</dbReference>
<keyword evidence="2" id="KW-0813">Transport</keyword>
<name>A0A0D1MCQ8_9LACO</name>
<evidence type="ECO:0000256" key="1">
    <source>
        <dbReference type="ARBA" id="ARBA00004651"/>
    </source>
</evidence>
<dbReference type="RefSeq" id="WP_043940556.1">
    <property type="nucleotide sequence ID" value="NZ_JWHT01000006.1"/>
</dbReference>
<dbReference type="InterPro" id="IPR036259">
    <property type="entry name" value="MFS_trans_sf"/>
</dbReference>
<accession>A0A0D1MCQ8</accession>
<dbReference type="AlphaFoldDB" id="A0A0D1MCQ8"/>
<feature type="transmembrane region" description="Helical" evidence="7">
    <location>
        <begin position="392"/>
        <end position="413"/>
    </location>
</feature>
<evidence type="ECO:0000313" key="10">
    <source>
        <dbReference type="Proteomes" id="UP000032289"/>
    </source>
</evidence>
<feature type="transmembrane region" description="Helical" evidence="7">
    <location>
        <begin position="98"/>
        <end position="119"/>
    </location>
</feature>
<gene>
    <name evidence="9" type="primary">hsrA_2</name>
    <name evidence="9" type="ORF">ab3b_00188</name>
</gene>
<dbReference type="GO" id="GO:0005886">
    <property type="term" value="C:plasma membrane"/>
    <property type="evidence" value="ECO:0007669"/>
    <property type="project" value="UniProtKB-SubCell"/>
</dbReference>
<feature type="transmembrane region" description="Helical" evidence="7">
    <location>
        <begin position="159"/>
        <end position="182"/>
    </location>
</feature>
<feature type="transmembrane region" description="Helical" evidence="7">
    <location>
        <begin position="73"/>
        <end position="92"/>
    </location>
</feature>
<evidence type="ECO:0000256" key="3">
    <source>
        <dbReference type="ARBA" id="ARBA00022475"/>
    </source>
</evidence>
<dbReference type="SUPFAM" id="SSF103473">
    <property type="entry name" value="MFS general substrate transporter"/>
    <property type="match status" value="1"/>
</dbReference>
<keyword evidence="5 7" id="KW-1133">Transmembrane helix</keyword>
<feature type="transmembrane region" description="Helical" evidence="7">
    <location>
        <begin position="296"/>
        <end position="314"/>
    </location>
</feature>
<feature type="transmembrane region" description="Helical" evidence="7">
    <location>
        <begin position="269"/>
        <end position="290"/>
    </location>
</feature>
<dbReference type="Gene3D" id="1.20.1720.10">
    <property type="entry name" value="Multidrug resistance protein D"/>
    <property type="match status" value="1"/>
</dbReference>
<feature type="transmembrane region" description="Helical" evidence="7">
    <location>
        <begin position="220"/>
        <end position="239"/>
    </location>
</feature>
<dbReference type="Gene3D" id="1.20.1250.20">
    <property type="entry name" value="MFS general substrate transporter like domains"/>
    <property type="match status" value="1"/>
</dbReference>
<dbReference type="PANTHER" id="PTHR42718">
    <property type="entry name" value="MAJOR FACILITATOR SUPERFAMILY MULTIDRUG TRANSPORTER MFSC"/>
    <property type="match status" value="1"/>
</dbReference>
<feature type="transmembrane region" description="Helical" evidence="7">
    <location>
        <begin position="326"/>
        <end position="344"/>
    </location>
</feature>
<evidence type="ECO:0000256" key="2">
    <source>
        <dbReference type="ARBA" id="ARBA00022448"/>
    </source>
</evidence>
<comment type="caution">
    <text evidence="9">The sequence shown here is derived from an EMBL/GenBank/DDBJ whole genome shotgun (WGS) entry which is preliminary data.</text>
</comment>